<accession>A0A1G8LG04</accession>
<dbReference type="SUPFAM" id="SSF51735">
    <property type="entry name" value="NAD(P)-binding Rossmann-fold domains"/>
    <property type="match status" value="1"/>
</dbReference>
<proteinExistence type="predicted"/>
<organism evidence="1 2">
    <name type="scientific">Mesorhizobium muleiense</name>
    <dbReference type="NCBI Taxonomy" id="1004279"/>
    <lineage>
        <taxon>Bacteria</taxon>
        <taxon>Pseudomonadati</taxon>
        <taxon>Pseudomonadota</taxon>
        <taxon>Alphaproteobacteria</taxon>
        <taxon>Hyphomicrobiales</taxon>
        <taxon>Phyllobacteriaceae</taxon>
        <taxon>Mesorhizobium</taxon>
    </lineage>
</organism>
<keyword evidence="2" id="KW-1185">Reference proteome</keyword>
<reference evidence="2" key="1">
    <citation type="submission" date="2016-10" db="EMBL/GenBank/DDBJ databases">
        <authorList>
            <person name="Varghese N."/>
            <person name="Submissions S."/>
        </authorList>
    </citation>
    <scope>NUCLEOTIDE SEQUENCE [LARGE SCALE GENOMIC DNA]</scope>
    <source>
        <strain evidence="2">CGMCC 1.11022</strain>
    </source>
</reference>
<name>A0A1G8LG04_9HYPH</name>
<evidence type="ECO:0000313" key="1">
    <source>
        <dbReference type="EMBL" id="SDI54611.1"/>
    </source>
</evidence>
<evidence type="ECO:0008006" key="3">
    <source>
        <dbReference type="Google" id="ProtNLM"/>
    </source>
</evidence>
<gene>
    <name evidence="1" type="ORF">SAMN05428953_102234</name>
</gene>
<sequence>MTLYRADPKHGVAWITGGSSGIGRSLARTLRRKAMSSR</sequence>
<dbReference type="Proteomes" id="UP000198894">
    <property type="component" value="Unassembled WGS sequence"/>
</dbReference>
<dbReference type="EMBL" id="FNEE01000002">
    <property type="protein sequence ID" value="SDI54611.1"/>
    <property type="molecule type" value="Genomic_DNA"/>
</dbReference>
<dbReference type="Gene3D" id="3.40.50.720">
    <property type="entry name" value="NAD(P)-binding Rossmann-like Domain"/>
    <property type="match status" value="1"/>
</dbReference>
<protein>
    <recommendedName>
        <fullName evidence="3">Short chain dehydrogenase</fullName>
    </recommendedName>
</protein>
<dbReference type="InterPro" id="IPR036291">
    <property type="entry name" value="NAD(P)-bd_dom_sf"/>
</dbReference>
<evidence type="ECO:0000313" key="2">
    <source>
        <dbReference type="Proteomes" id="UP000198894"/>
    </source>
</evidence>
<dbReference type="AlphaFoldDB" id="A0A1G8LG04"/>